<keyword evidence="2" id="KW-1185">Reference proteome</keyword>
<organism evidence="1 2">
    <name type="scientific">Dryococelus australis</name>
    <dbReference type="NCBI Taxonomy" id="614101"/>
    <lineage>
        <taxon>Eukaryota</taxon>
        <taxon>Metazoa</taxon>
        <taxon>Ecdysozoa</taxon>
        <taxon>Arthropoda</taxon>
        <taxon>Hexapoda</taxon>
        <taxon>Insecta</taxon>
        <taxon>Pterygota</taxon>
        <taxon>Neoptera</taxon>
        <taxon>Polyneoptera</taxon>
        <taxon>Phasmatodea</taxon>
        <taxon>Verophasmatodea</taxon>
        <taxon>Anareolatae</taxon>
        <taxon>Phasmatidae</taxon>
        <taxon>Eurycanthinae</taxon>
        <taxon>Dryococelus</taxon>
    </lineage>
</organism>
<dbReference type="EMBL" id="JARBHB010000005">
    <property type="protein sequence ID" value="KAJ8883454.1"/>
    <property type="molecule type" value="Genomic_DNA"/>
</dbReference>
<dbReference type="Proteomes" id="UP001159363">
    <property type="component" value="Chromosome 4"/>
</dbReference>
<evidence type="ECO:0000313" key="2">
    <source>
        <dbReference type="Proteomes" id="UP001159363"/>
    </source>
</evidence>
<reference evidence="1 2" key="1">
    <citation type="submission" date="2023-02" db="EMBL/GenBank/DDBJ databases">
        <title>LHISI_Scaffold_Assembly.</title>
        <authorList>
            <person name="Stuart O.P."/>
            <person name="Cleave R."/>
            <person name="Magrath M.J.L."/>
            <person name="Mikheyev A.S."/>
        </authorList>
    </citation>
    <scope>NUCLEOTIDE SEQUENCE [LARGE SCALE GENOMIC DNA]</scope>
    <source>
        <strain evidence="1">Daus_M_001</strain>
        <tissue evidence="1">Leg muscle</tissue>
    </source>
</reference>
<protein>
    <submittedName>
        <fullName evidence="1">Uncharacterized protein</fullName>
    </submittedName>
</protein>
<gene>
    <name evidence="1" type="ORF">PR048_015297</name>
</gene>
<sequence>MTAASTSTCHVSHKGDARATHSLCTVPTINISRARHALNRGNYDQAEFCEEALCSHKVSPDKGERQYIHLPVTIASSPLLSKREFCEDALCSHKVSPDKGEHQYIHPPVTIASSQLLNKQAFCEQALCSQKVSPDKGERQYIHPPVTIASLPLLSKLETVFCLASVVARCYTVSAWRSAGRPDTWHEDCDVTSGGSAAGTQTAEQLTLLKVQVHWFGETVVQWSDNSTPTKANRVRLPVGLFLDIRKWESCRTMPLVGGFSRGSPVSSVPCITALLQTHLASPLFGSQELDVKADSQPPLWNFAILWKYSFVSCFFGTTEHRALPSTLSKHPGVCRMQRAASVESAVRASKECGRPG</sequence>
<proteinExistence type="predicted"/>
<accession>A0ABQ9HGJ9</accession>
<comment type="caution">
    <text evidence="1">The sequence shown here is derived from an EMBL/GenBank/DDBJ whole genome shotgun (WGS) entry which is preliminary data.</text>
</comment>
<evidence type="ECO:0000313" key="1">
    <source>
        <dbReference type="EMBL" id="KAJ8883454.1"/>
    </source>
</evidence>
<name>A0ABQ9HGJ9_9NEOP</name>